<evidence type="ECO:0000313" key="2">
    <source>
        <dbReference type="EMBL" id="KAJ8655223.1"/>
    </source>
</evidence>
<reference evidence="2 3" key="1">
    <citation type="submission" date="2023-03" db="EMBL/GenBank/DDBJ databases">
        <title>Genome sequence of Lichtheimia ornata CBS 291.66.</title>
        <authorList>
            <person name="Mohabir J.T."/>
            <person name="Shea T.P."/>
            <person name="Kurbessoian T."/>
            <person name="Berby B."/>
            <person name="Fontaine J."/>
            <person name="Livny J."/>
            <person name="Gnirke A."/>
            <person name="Stajich J.E."/>
            <person name="Cuomo C.A."/>
        </authorList>
    </citation>
    <scope>NUCLEOTIDE SEQUENCE [LARGE SCALE GENOMIC DNA]</scope>
    <source>
        <strain evidence="2">CBS 291.66</strain>
    </source>
</reference>
<feature type="transmembrane region" description="Helical" evidence="1">
    <location>
        <begin position="65"/>
        <end position="87"/>
    </location>
</feature>
<name>A0AAD7XW63_9FUNG</name>
<evidence type="ECO:0000313" key="3">
    <source>
        <dbReference type="Proteomes" id="UP001234581"/>
    </source>
</evidence>
<dbReference type="RefSeq" id="XP_058340136.1">
    <property type="nucleotide sequence ID" value="XM_058489088.1"/>
</dbReference>
<keyword evidence="3" id="KW-1185">Reference proteome</keyword>
<organism evidence="2 3">
    <name type="scientific">Lichtheimia ornata</name>
    <dbReference type="NCBI Taxonomy" id="688661"/>
    <lineage>
        <taxon>Eukaryota</taxon>
        <taxon>Fungi</taxon>
        <taxon>Fungi incertae sedis</taxon>
        <taxon>Mucoromycota</taxon>
        <taxon>Mucoromycotina</taxon>
        <taxon>Mucoromycetes</taxon>
        <taxon>Mucorales</taxon>
        <taxon>Lichtheimiaceae</taxon>
        <taxon>Lichtheimia</taxon>
    </lineage>
</organism>
<dbReference type="AlphaFoldDB" id="A0AAD7XW63"/>
<keyword evidence="1" id="KW-0812">Transmembrane</keyword>
<protein>
    <submittedName>
        <fullName evidence="2">Uncharacterized protein</fullName>
    </submittedName>
</protein>
<comment type="caution">
    <text evidence="2">The sequence shown here is derived from an EMBL/GenBank/DDBJ whole genome shotgun (WGS) entry which is preliminary data.</text>
</comment>
<evidence type="ECO:0000256" key="1">
    <source>
        <dbReference type="SAM" id="Phobius"/>
    </source>
</evidence>
<keyword evidence="1" id="KW-1133">Transmembrane helix</keyword>
<keyword evidence="1" id="KW-0472">Membrane</keyword>
<sequence length="95" mass="10365">MSVALIGLTSGACFIDPIRVGNDNGDEAIFIYQWLYGMDVHGNWDIAGYPFLSKIGRDLMDTICAIQFAGATSLAAAACMFAIRFLLDKRLLSKL</sequence>
<gene>
    <name evidence="2" type="ORF">O0I10_009091</name>
</gene>
<proteinExistence type="predicted"/>
<dbReference type="EMBL" id="JARTCD010000051">
    <property type="protein sequence ID" value="KAJ8655223.1"/>
    <property type="molecule type" value="Genomic_DNA"/>
</dbReference>
<accession>A0AAD7XW63</accession>
<dbReference type="Proteomes" id="UP001234581">
    <property type="component" value="Unassembled WGS sequence"/>
</dbReference>
<dbReference type="GeneID" id="83216498"/>